<protein>
    <submittedName>
        <fullName evidence="1">Uncharacterized protein</fullName>
    </submittedName>
</protein>
<name>A0A0A9CIR3_ARUDO</name>
<accession>A0A0A9CIR3</accession>
<proteinExistence type="predicted"/>
<organism evidence="1">
    <name type="scientific">Arundo donax</name>
    <name type="common">Giant reed</name>
    <name type="synonym">Donax arundinaceus</name>
    <dbReference type="NCBI Taxonomy" id="35708"/>
    <lineage>
        <taxon>Eukaryota</taxon>
        <taxon>Viridiplantae</taxon>
        <taxon>Streptophyta</taxon>
        <taxon>Embryophyta</taxon>
        <taxon>Tracheophyta</taxon>
        <taxon>Spermatophyta</taxon>
        <taxon>Magnoliopsida</taxon>
        <taxon>Liliopsida</taxon>
        <taxon>Poales</taxon>
        <taxon>Poaceae</taxon>
        <taxon>PACMAD clade</taxon>
        <taxon>Arundinoideae</taxon>
        <taxon>Arundineae</taxon>
        <taxon>Arundo</taxon>
    </lineage>
</organism>
<reference evidence="1" key="1">
    <citation type="submission" date="2014-09" db="EMBL/GenBank/DDBJ databases">
        <authorList>
            <person name="Magalhaes I.L.F."/>
            <person name="Oliveira U."/>
            <person name="Santos F.R."/>
            <person name="Vidigal T.H.D.A."/>
            <person name="Brescovit A.D."/>
            <person name="Santos A.J."/>
        </authorList>
    </citation>
    <scope>NUCLEOTIDE SEQUENCE</scope>
    <source>
        <tissue evidence="1">Shoot tissue taken approximately 20 cm above the soil surface</tissue>
    </source>
</reference>
<reference evidence="1" key="2">
    <citation type="journal article" date="2015" name="Data Brief">
        <title>Shoot transcriptome of the giant reed, Arundo donax.</title>
        <authorList>
            <person name="Barrero R.A."/>
            <person name="Guerrero F.D."/>
            <person name="Moolhuijzen P."/>
            <person name="Goolsby J.A."/>
            <person name="Tidwell J."/>
            <person name="Bellgard S.E."/>
            <person name="Bellgard M.I."/>
        </authorList>
    </citation>
    <scope>NUCLEOTIDE SEQUENCE</scope>
    <source>
        <tissue evidence="1">Shoot tissue taken approximately 20 cm above the soil surface</tissue>
    </source>
</reference>
<evidence type="ECO:0000313" key="1">
    <source>
        <dbReference type="EMBL" id="JAD73280.1"/>
    </source>
</evidence>
<dbReference type="AlphaFoldDB" id="A0A0A9CIR3"/>
<sequence>MVVKFSTYNSNISVGRLGLNFMASKFPISSPISSKLYRIPLNYWSIKIISLCI</sequence>
<dbReference type="EMBL" id="GBRH01224615">
    <property type="protein sequence ID" value="JAD73280.1"/>
    <property type="molecule type" value="Transcribed_RNA"/>
</dbReference>